<dbReference type="HOGENOM" id="CLU_017262_1_0_11"/>
<keyword evidence="1" id="KW-0812">Transmembrane</keyword>
<reference evidence="2 3" key="1">
    <citation type="journal article" date="2009" name="Genome Res.">
        <title>Complete genome of the cellulolytic thermophile Acidothermus cellulolyticus 11B provides insights into its ecophysiological and evolutionary adaptations.</title>
        <authorList>
            <person name="Barabote R.D."/>
            <person name="Xie G."/>
            <person name="Leu D.H."/>
            <person name="Normand P."/>
            <person name="Necsulea A."/>
            <person name="Daubin V."/>
            <person name="Medigue C."/>
            <person name="Adney W.S."/>
            <person name="Xu X.C."/>
            <person name="Lapidus A."/>
            <person name="Parales R.E."/>
            <person name="Detter C."/>
            <person name="Pujic P."/>
            <person name="Bruce D."/>
            <person name="Lavire C."/>
            <person name="Challacombe J.F."/>
            <person name="Brettin T.S."/>
            <person name="Berry A.M."/>
        </authorList>
    </citation>
    <scope>NUCLEOTIDE SEQUENCE [LARGE SCALE GENOMIC DNA]</scope>
    <source>
        <strain evidence="3">ATCC 43068 / DSM 8971 / 11B</strain>
    </source>
</reference>
<dbReference type="STRING" id="351607.Acel_1463"/>
<keyword evidence="1" id="KW-1133">Transmembrane helix</keyword>
<feature type="transmembrane region" description="Helical" evidence="1">
    <location>
        <begin position="260"/>
        <end position="275"/>
    </location>
</feature>
<evidence type="ECO:0000313" key="2">
    <source>
        <dbReference type="EMBL" id="ABK53235.1"/>
    </source>
</evidence>
<evidence type="ECO:0000313" key="3">
    <source>
        <dbReference type="Proteomes" id="UP000008221"/>
    </source>
</evidence>
<dbReference type="eggNOG" id="COG1835">
    <property type="taxonomic scope" value="Bacteria"/>
</dbReference>
<feature type="transmembrane region" description="Helical" evidence="1">
    <location>
        <begin position="281"/>
        <end position="298"/>
    </location>
</feature>
<evidence type="ECO:0000256" key="1">
    <source>
        <dbReference type="SAM" id="Phobius"/>
    </source>
</evidence>
<dbReference type="EMBL" id="CP000481">
    <property type="protein sequence ID" value="ABK53235.1"/>
    <property type="molecule type" value="Genomic_DNA"/>
</dbReference>
<dbReference type="OrthoDB" id="5178168at2"/>
<protein>
    <submittedName>
        <fullName evidence="2">Putative integral membrane protein</fullName>
    </submittedName>
</protein>
<dbReference type="Proteomes" id="UP000008221">
    <property type="component" value="Chromosome"/>
</dbReference>
<dbReference type="RefSeq" id="WP_011720298.1">
    <property type="nucleotide sequence ID" value="NC_008578.1"/>
</dbReference>
<dbReference type="InParanoid" id="A0LUX5"/>
<feature type="transmembrane region" description="Helical" evidence="1">
    <location>
        <begin position="133"/>
        <end position="164"/>
    </location>
</feature>
<proteinExistence type="predicted"/>
<dbReference type="AlphaFoldDB" id="A0LUX5"/>
<feature type="transmembrane region" description="Helical" evidence="1">
    <location>
        <begin position="170"/>
        <end position="194"/>
    </location>
</feature>
<name>A0LUX5_ACIC1</name>
<keyword evidence="1" id="KW-0472">Membrane</keyword>
<feature type="transmembrane region" description="Helical" evidence="1">
    <location>
        <begin position="32"/>
        <end position="53"/>
    </location>
</feature>
<gene>
    <name evidence="2" type="ordered locus">Acel_1463</name>
</gene>
<feature type="transmembrane region" description="Helical" evidence="1">
    <location>
        <begin position="206"/>
        <end position="223"/>
    </location>
</feature>
<feature type="transmembrane region" description="Helical" evidence="1">
    <location>
        <begin position="229"/>
        <end position="248"/>
    </location>
</feature>
<accession>A0LUX5</accession>
<feature type="transmembrane region" description="Helical" evidence="1">
    <location>
        <begin position="305"/>
        <end position="329"/>
    </location>
</feature>
<keyword evidence="3" id="KW-1185">Reference proteome</keyword>
<dbReference type="KEGG" id="ace:Acel_1463"/>
<sequence length="552" mass="59737">MRSDLRAPVLGLEPTVDAIASHRRRARQWIQWLSDHCWLITALASAIVAAVGFRGGDFAAQDYRVWIFRTHGFLVWDVNWYGGHSDLGYSVLFPAVGAVLGTVPATAVACVISTILWGRLVGREGAAAVVSRLWFSLLIVGDLIIGRAPFACSVAAALGAILAVRADRRLLALLAALTASLFSPLGAFFLLLVAAAWLPSLGWRRTLPLGGAVIGVAVAGILGDGGWFPFPWTAFVGQLVIVAVGLAITPREWRTMRRALVFYGIACVPLFLLPNPVGGNMARFASIVVGPLAAYVLLRSGRVKLLAALIVPLVAFQLQPVVGAVTAAAGDLSRKPQYYAGMLRYLEQHQQPPSRVEIPFTLNHWEATYVAEKVPLARGWERQIDLALNAELYHPLTAAEYLTWLRANAIRYVALSDAPLDAGGKAEGALLRHPPPYLKQVYADPHWRIWQVIGATPLAEGVGTISALAANGFTVESPRVGVTLVRLRWSPYWHVDSGTGCFVRTPDGWTDVIQLQPGQLKVSLRLAESQECTANQVREVGMNPAILDQSGP</sequence>
<feature type="transmembrane region" description="Helical" evidence="1">
    <location>
        <begin position="91"/>
        <end position="121"/>
    </location>
</feature>
<organism evidence="2 3">
    <name type="scientific">Acidothermus cellulolyticus (strain ATCC 43068 / DSM 8971 / 11B)</name>
    <dbReference type="NCBI Taxonomy" id="351607"/>
    <lineage>
        <taxon>Bacteria</taxon>
        <taxon>Bacillati</taxon>
        <taxon>Actinomycetota</taxon>
        <taxon>Actinomycetes</taxon>
        <taxon>Acidothermales</taxon>
        <taxon>Acidothermaceae</taxon>
        <taxon>Acidothermus</taxon>
    </lineage>
</organism>